<gene>
    <name evidence="2" type="ORF">EAJ03_15080</name>
    <name evidence="1" type="ORF">F2Z23_15285</name>
</gene>
<protein>
    <submittedName>
        <fullName evidence="2">Uncharacterized protein</fullName>
    </submittedName>
</protein>
<keyword evidence="4" id="KW-1185">Reference proteome</keyword>
<evidence type="ECO:0000313" key="2">
    <source>
        <dbReference type="EMBL" id="RYT70661.1"/>
    </source>
</evidence>
<dbReference type="Proteomes" id="UP000291917">
    <property type="component" value="Unassembled WGS sequence"/>
</dbReference>
<proteinExistence type="predicted"/>
<reference evidence="2 3" key="2">
    <citation type="journal article" date="2019" name="Science, e1252229">
        <title>Invertible promoters mediate bacterial phase variation, antibiotic resistance, and host adaptation in the gut.</title>
        <authorList>
            <person name="Jiang X."/>
            <person name="Hall A.B."/>
            <person name="Arthur T.D."/>
            <person name="Plichta D.R."/>
            <person name="Covington C.T."/>
            <person name="Poyet M."/>
            <person name="Crothers J."/>
            <person name="Moses P.L."/>
            <person name="Tolonen A.C."/>
            <person name="Vlamakis H."/>
            <person name="Alm E.J."/>
            <person name="Xavier R.J."/>
        </authorList>
    </citation>
    <scope>NUCLEOTIDE SEQUENCE [LARGE SCALE GENOMIC DNA]</scope>
    <source>
        <strain evidence="2">Bj_0095</strain>
        <strain evidence="3">bj_0095</strain>
    </source>
</reference>
<accession>A0A4Q5GQ63</accession>
<reference evidence="1 4" key="1">
    <citation type="journal article" date="2019" name="Nat. Med.">
        <title>A library of human gut bacterial isolates paired with longitudinal multiomics data enables mechanistic microbiome research.</title>
        <authorList>
            <person name="Poyet M."/>
            <person name="Groussin M."/>
            <person name="Gibbons S.M."/>
            <person name="Avila-Pacheco J."/>
            <person name="Jiang X."/>
            <person name="Kearney S.M."/>
            <person name="Perrotta A.R."/>
            <person name="Berdy B."/>
            <person name="Zhao S."/>
            <person name="Lieberman T.D."/>
            <person name="Swanson P.K."/>
            <person name="Smith M."/>
            <person name="Roesemann S."/>
            <person name="Alexander J.E."/>
            <person name="Rich S.A."/>
            <person name="Livny J."/>
            <person name="Vlamakis H."/>
            <person name="Clish C."/>
            <person name="Bullock K."/>
            <person name="Deik A."/>
            <person name="Scott J."/>
            <person name="Pierce K.A."/>
            <person name="Xavier R.J."/>
            <person name="Alm E.J."/>
        </authorList>
    </citation>
    <scope>NUCLEOTIDE SEQUENCE [LARGE SCALE GENOMIC DNA]</scope>
    <source>
        <strain evidence="1 4">BIOML-A1</strain>
    </source>
</reference>
<dbReference type="EMBL" id="RCXL01000026">
    <property type="protein sequence ID" value="RYT70661.1"/>
    <property type="molecule type" value="Genomic_DNA"/>
</dbReference>
<dbReference type="AlphaFoldDB" id="A0A4Q5GQ63"/>
<dbReference type="Proteomes" id="UP000335496">
    <property type="component" value="Unassembled WGS sequence"/>
</dbReference>
<evidence type="ECO:0000313" key="3">
    <source>
        <dbReference type="Proteomes" id="UP000291917"/>
    </source>
</evidence>
<dbReference type="RefSeq" id="WP_130089098.1">
    <property type="nucleotide sequence ID" value="NZ_RCXL01000026.1"/>
</dbReference>
<organism evidence="2 3">
    <name type="scientific">Bacteroides eggerthii</name>
    <dbReference type="NCBI Taxonomy" id="28111"/>
    <lineage>
        <taxon>Bacteria</taxon>
        <taxon>Pseudomonadati</taxon>
        <taxon>Bacteroidota</taxon>
        <taxon>Bacteroidia</taxon>
        <taxon>Bacteroidales</taxon>
        <taxon>Bacteroidaceae</taxon>
        <taxon>Bacteroides</taxon>
    </lineage>
</organism>
<sequence length="280" mass="32353">MDSFNRQACFNELSFLDKDDNEDLFLIFSNYAKTIKALKTKGFNGVRYEQGITSLVKENLRSIFDLRSNPNGRTLYAFILATARNPYIDSDTQAEERYINEDFEVKIDNVWCVGQGFTAAHLLDTVVISLRTHSKWEELSYVIRNIQDKRKTEQVLNVVMPESSETDAINLFIEQRTPLVLEKCNILPQNKSCKFRDDHGSDKLISLWNRLRNCDFVISAINSLEFNPNGKEFIEKCFDDGKMHIRLVESDAGYGMVIQTTGKNKRETMAIGERIMQKYL</sequence>
<evidence type="ECO:0000313" key="4">
    <source>
        <dbReference type="Proteomes" id="UP000335496"/>
    </source>
</evidence>
<evidence type="ECO:0000313" key="1">
    <source>
        <dbReference type="EMBL" id="KAA5271391.1"/>
    </source>
</evidence>
<comment type="caution">
    <text evidence="2">The sequence shown here is derived from an EMBL/GenBank/DDBJ whole genome shotgun (WGS) entry which is preliminary data.</text>
</comment>
<dbReference type="EMBL" id="VVZX01000024">
    <property type="protein sequence ID" value="KAA5271391.1"/>
    <property type="molecule type" value="Genomic_DNA"/>
</dbReference>
<name>A0A4Q5GQ63_9BACE</name>